<protein>
    <submittedName>
        <fullName evidence="1">Uncharacterized protein</fullName>
    </submittedName>
</protein>
<gene>
    <name evidence="1" type="ORF">DES53_102348</name>
</gene>
<dbReference type="OrthoDB" id="194571at2"/>
<keyword evidence="2" id="KW-1185">Reference proteome</keyword>
<reference evidence="1 2" key="1">
    <citation type="submission" date="2018-06" db="EMBL/GenBank/DDBJ databases">
        <title>Genomic Encyclopedia of Type Strains, Phase IV (KMG-IV): sequencing the most valuable type-strain genomes for metagenomic binning, comparative biology and taxonomic classification.</title>
        <authorList>
            <person name="Goeker M."/>
        </authorList>
    </citation>
    <scope>NUCLEOTIDE SEQUENCE [LARGE SCALE GENOMIC DNA]</scope>
    <source>
        <strain evidence="1 2">DSM 25532</strain>
    </source>
</reference>
<evidence type="ECO:0000313" key="2">
    <source>
        <dbReference type="Proteomes" id="UP000253426"/>
    </source>
</evidence>
<dbReference type="EMBL" id="QNRR01000002">
    <property type="protein sequence ID" value="RBP45964.1"/>
    <property type="molecule type" value="Genomic_DNA"/>
</dbReference>
<accession>A0A366HSR0</accession>
<sequence>MSALANDYQSCELINLGYDADGRGPYVIRQEGYPPNTMTFEVDRYYLRRDGTWLINLAMFALPENEKEDFVYESVEAVITLLEGLTGDPTVDYHLPADKTLAELQVAAESHFTGLWGRIHQRRESDAPGL</sequence>
<comment type="caution">
    <text evidence="1">The sequence shown here is derived from an EMBL/GenBank/DDBJ whole genome shotgun (WGS) entry which is preliminary data.</text>
</comment>
<dbReference type="AlphaFoldDB" id="A0A366HSR0"/>
<organism evidence="1 2">
    <name type="scientific">Roseimicrobium gellanilyticum</name>
    <dbReference type="NCBI Taxonomy" id="748857"/>
    <lineage>
        <taxon>Bacteria</taxon>
        <taxon>Pseudomonadati</taxon>
        <taxon>Verrucomicrobiota</taxon>
        <taxon>Verrucomicrobiia</taxon>
        <taxon>Verrucomicrobiales</taxon>
        <taxon>Verrucomicrobiaceae</taxon>
        <taxon>Roseimicrobium</taxon>
    </lineage>
</organism>
<proteinExistence type="predicted"/>
<evidence type="ECO:0000313" key="1">
    <source>
        <dbReference type="EMBL" id="RBP45964.1"/>
    </source>
</evidence>
<name>A0A366HSR0_9BACT</name>
<dbReference type="RefSeq" id="WP_113957522.1">
    <property type="nucleotide sequence ID" value="NZ_QNRR01000002.1"/>
</dbReference>
<dbReference type="Proteomes" id="UP000253426">
    <property type="component" value="Unassembled WGS sequence"/>
</dbReference>